<name>F3ZQP1_9BACE</name>
<evidence type="ECO:0000256" key="1">
    <source>
        <dbReference type="SAM" id="Phobius"/>
    </source>
</evidence>
<keyword evidence="1" id="KW-0812">Transmembrane</keyword>
<dbReference type="OrthoDB" id="1040273at2"/>
<evidence type="ECO:0000313" key="2">
    <source>
        <dbReference type="EMBL" id="EGJ71836.1"/>
    </source>
</evidence>
<reference evidence="2 3" key="1">
    <citation type="journal article" date="2011" name="Stand. Genomic Sci.">
        <title>Non-contiguous finished genome sequence of Bacteroides coprosuis type strain (PC139).</title>
        <authorList>
            <person name="Land M."/>
            <person name="Held B."/>
            <person name="Gronow S."/>
            <person name="Abt B."/>
            <person name="Lucas S."/>
            <person name="Del Rio T.G."/>
            <person name="Nolan M."/>
            <person name="Tice H."/>
            <person name="Cheng J.F."/>
            <person name="Pitluck S."/>
            <person name="Liolios K."/>
            <person name="Pagani I."/>
            <person name="Ivanova N."/>
            <person name="Mavromatis K."/>
            <person name="Mikhailova N."/>
            <person name="Pati A."/>
            <person name="Tapia R."/>
            <person name="Han C."/>
            <person name="Goodwin L."/>
            <person name="Chen A."/>
            <person name="Palaniappan K."/>
            <person name="Hauser L."/>
            <person name="Brambilla E.M."/>
            <person name="Rohde M."/>
            <person name="Goker M."/>
            <person name="Detter J.C."/>
            <person name="Woyke T."/>
            <person name="Bristow J."/>
            <person name="Eisen J.A."/>
            <person name="Markowitz V."/>
            <person name="Hugenholtz P."/>
            <person name="Kyrpides N.C."/>
            <person name="Klenk H.P."/>
            <person name="Lapidus A."/>
        </authorList>
    </citation>
    <scope>NUCLEOTIDE SEQUENCE [LARGE SCALE GENOMIC DNA]</scope>
    <source>
        <strain evidence="2 3">DSM 18011</strain>
    </source>
</reference>
<keyword evidence="1" id="KW-0472">Membrane</keyword>
<dbReference type="HOGENOM" id="CLU_129907_0_0_10"/>
<dbReference type="AlphaFoldDB" id="F3ZQP1"/>
<keyword evidence="1" id="KW-1133">Transmembrane helix</keyword>
<evidence type="ECO:0008006" key="4">
    <source>
        <dbReference type="Google" id="ProtNLM"/>
    </source>
</evidence>
<dbReference type="STRING" id="679937.Bcop_1644"/>
<accession>F3ZQP1</accession>
<dbReference type="Proteomes" id="UP000018439">
    <property type="component" value="Chromosome"/>
</dbReference>
<dbReference type="EMBL" id="CM001167">
    <property type="protein sequence ID" value="EGJ71836.1"/>
    <property type="molecule type" value="Genomic_DNA"/>
</dbReference>
<evidence type="ECO:0000313" key="3">
    <source>
        <dbReference type="Proteomes" id="UP000018439"/>
    </source>
</evidence>
<feature type="transmembrane region" description="Helical" evidence="1">
    <location>
        <begin position="12"/>
        <end position="28"/>
    </location>
</feature>
<organism evidence="2 3">
    <name type="scientific">Bacteroides coprosuis DSM 18011</name>
    <dbReference type="NCBI Taxonomy" id="679937"/>
    <lineage>
        <taxon>Bacteria</taxon>
        <taxon>Pseudomonadati</taxon>
        <taxon>Bacteroidota</taxon>
        <taxon>Bacteroidia</taxon>
        <taxon>Bacteroidales</taxon>
        <taxon>Bacteroidaceae</taxon>
        <taxon>Bacteroides</taxon>
    </lineage>
</organism>
<proteinExistence type="predicted"/>
<feature type="transmembrane region" description="Helical" evidence="1">
    <location>
        <begin position="34"/>
        <end position="52"/>
    </location>
</feature>
<sequence>MTYYLKPSRSVIIQTVIGLAILFLLSYISDATNILYLAVYALFLLLLLNFIFRMPICVKITDDIIQVKRLFNSLTFNKKEVDIEPISVKELKRLGKFYGATGLFSYVGWFSLPAESNVRIQTANQNDMALVTTREGKKYVINYPQVQ</sequence>
<gene>
    <name evidence="2" type="ORF">Bcop_1644</name>
</gene>
<keyword evidence="3" id="KW-1185">Reference proteome</keyword>
<protein>
    <recommendedName>
        <fullName evidence="4">Bacterial Pleckstrin homology domain-containing protein</fullName>
    </recommendedName>
</protein>